<dbReference type="Proteomes" id="UP000233769">
    <property type="component" value="Chromosome tk0001"/>
</dbReference>
<dbReference type="InterPro" id="IPR036397">
    <property type="entry name" value="RNaseH_sf"/>
</dbReference>
<organism evidence="2 3">
    <name type="scientific">Methylorubrum extorquens</name>
    <name type="common">Methylobacterium dichloromethanicum</name>
    <name type="synonym">Methylobacterium extorquens</name>
    <dbReference type="NCBI Taxonomy" id="408"/>
    <lineage>
        <taxon>Bacteria</taxon>
        <taxon>Pseudomonadati</taxon>
        <taxon>Pseudomonadota</taxon>
        <taxon>Alphaproteobacteria</taxon>
        <taxon>Hyphomicrobiales</taxon>
        <taxon>Methylobacteriaceae</taxon>
        <taxon>Methylorubrum</taxon>
    </lineage>
</organism>
<dbReference type="SUPFAM" id="SSF53098">
    <property type="entry name" value="Ribonuclease H-like"/>
    <property type="match status" value="1"/>
</dbReference>
<dbReference type="PROSITE" id="PS50994">
    <property type="entry name" value="INTEGRASE"/>
    <property type="match status" value="1"/>
</dbReference>
<dbReference type="InterPro" id="IPR001584">
    <property type="entry name" value="Integrase_cat-core"/>
</dbReference>
<dbReference type="EMBL" id="LT962688">
    <property type="protein sequence ID" value="SOR27593.1"/>
    <property type="molecule type" value="Genomic_DNA"/>
</dbReference>
<dbReference type="InterPro" id="IPR012337">
    <property type="entry name" value="RNaseH-like_sf"/>
</dbReference>
<gene>
    <name evidence="2" type="ORF">TK0001_0991</name>
</gene>
<evidence type="ECO:0000313" key="2">
    <source>
        <dbReference type="EMBL" id="SOR27593.1"/>
    </source>
</evidence>
<dbReference type="InterPro" id="IPR050900">
    <property type="entry name" value="Transposase_IS3/IS150/IS904"/>
</dbReference>
<dbReference type="GO" id="GO:0003676">
    <property type="term" value="F:nucleic acid binding"/>
    <property type="evidence" value="ECO:0007669"/>
    <property type="project" value="InterPro"/>
</dbReference>
<dbReference type="AlphaFoldDB" id="A0A2N9AJV9"/>
<dbReference type="Gene3D" id="3.30.420.10">
    <property type="entry name" value="Ribonuclease H-like superfamily/Ribonuclease H"/>
    <property type="match status" value="1"/>
</dbReference>
<reference evidence="3" key="1">
    <citation type="submission" date="2017-10" db="EMBL/GenBank/DDBJ databases">
        <authorList>
            <person name="Regsiter A."/>
            <person name="William W."/>
        </authorList>
    </citation>
    <scope>NUCLEOTIDE SEQUENCE [LARGE SCALE GENOMIC DNA]</scope>
</reference>
<dbReference type="PANTHER" id="PTHR46889">
    <property type="entry name" value="TRANSPOSASE INSF FOR INSERTION SEQUENCE IS3B-RELATED"/>
    <property type="match status" value="1"/>
</dbReference>
<dbReference type="PANTHER" id="PTHR46889:SF4">
    <property type="entry name" value="TRANSPOSASE INSO FOR INSERTION SEQUENCE ELEMENT IS911B-RELATED"/>
    <property type="match status" value="1"/>
</dbReference>
<protein>
    <recommendedName>
        <fullName evidence="1">Integrase catalytic domain-containing protein</fullName>
    </recommendedName>
</protein>
<name>A0A2N9AJV9_METEX</name>
<sequence>MLDAFSRRIVGWVMASHLRSELVLDALEIAVTQRRPRDVIHHSDQSSQYTSLAFGNRCREAGVRPSTGSVGDAYDNAMAESFFSTPECDLLVRRRFRSQAEARMACFSYIEGFYNPPRRHGARLPLARHLRAGDCLRGVNNETAQPSPLTVHKNGAIPAC</sequence>
<proteinExistence type="predicted"/>
<dbReference type="Pfam" id="PF00665">
    <property type="entry name" value="rve"/>
    <property type="match status" value="1"/>
</dbReference>
<dbReference type="GO" id="GO:0015074">
    <property type="term" value="P:DNA integration"/>
    <property type="evidence" value="ECO:0007669"/>
    <property type="project" value="InterPro"/>
</dbReference>
<evidence type="ECO:0000259" key="1">
    <source>
        <dbReference type="PROSITE" id="PS50994"/>
    </source>
</evidence>
<accession>A0A2N9AJV9</accession>
<evidence type="ECO:0000313" key="3">
    <source>
        <dbReference type="Proteomes" id="UP000233769"/>
    </source>
</evidence>
<feature type="domain" description="Integrase catalytic" evidence="1">
    <location>
        <begin position="1"/>
        <end position="133"/>
    </location>
</feature>